<dbReference type="SMART" id="SM00544">
    <property type="entry name" value="MA3"/>
    <property type="match status" value="1"/>
</dbReference>
<keyword evidence="10" id="KW-1185">Reference proteome</keyword>
<dbReference type="GO" id="GO:0006417">
    <property type="term" value="P:regulation of translation"/>
    <property type="evidence" value="ECO:0007669"/>
    <property type="project" value="UniProtKB-KW"/>
</dbReference>
<evidence type="ECO:0000256" key="6">
    <source>
        <dbReference type="ARBA" id="ARBA00023242"/>
    </source>
</evidence>
<feature type="region of interest" description="Disordered" evidence="7">
    <location>
        <begin position="497"/>
        <end position="536"/>
    </location>
</feature>
<dbReference type="Proteomes" id="UP000095767">
    <property type="component" value="Unassembled WGS sequence"/>
</dbReference>
<organism evidence="9 10">
    <name type="scientific">Dichanthelium oligosanthes</name>
    <dbReference type="NCBI Taxonomy" id="888268"/>
    <lineage>
        <taxon>Eukaryota</taxon>
        <taxon>Viridiplantae</taxon>
        <taxon>Streptophyta</taxon>
        <taxon>Embryophyta</taxon>
        <taxon>Tracheophyta</taxon>
        <taxon>Spermatophyta</taxon>
        <taxon>Magnoliopsida</taxon>
        <taxon>Liliopsida</taxon>
        <taxon>Poales</taxon>
        <taxon>Poaceae</taxon>
        <taxon>PACMAD clade</taxon>
        <taxon>Panicoideae</taxon>
        <taxon>Panicodae</taxon>
        <taxon>Paniceae</taxon>
        <taxon>Dichantheliinae</taxon>
        <taxon>Dichanthelium</taxon>
    </lineage>
</organism>
<reference evidence="9 10" key="1">
    <citation type="submission" date="2016-09" db="EMBL/GenBank/DDBJ databases">
        <title>The draft genome of Dichanthelium oligosanthes: A C3 panicoid grass species.</title>
        <authorList>
            <person name="Studer A.J."/>
            <person name="Schnable J.C."/>
            <person name="Brutnell T.P."/>
        </authorList>
    </citation>
    <scope>NUCLEOTIDE SEQUENCE [LARGE SCALE GENOMIC DNA]</scope>
    <source>
        <strain evidence="10">cv. Kellogg 1175</strain>
        <tissue evidence="9">Leaf</tissue>
    </source>
</reference>
<keyword evidence="3" id="KW-0507">mRNA processing</keyword>
<dbReference type="EMBL" id="LWDX02036743">
    <property type="protein sequence ID" value="OEL25649.1"/>
    <property type="molecule type" value="Genomic_DNA"/>
</dbReference>
<keyword evidence="4" id="KW-0810">Translation regulation</keyword>
<feature type="compositionally biased region" description="Acidic residues" evidence="7">
    <location>
        <begin position="502"/>
        <end position="529"/>
    </location>
</feature>
<comment type="subcellular location">
    <subcellularLocation>
        <location evidence="1">Nucleus</location>
    </subcellularLocation>
</comment>
<evidence type="ECO:0000256" key="1">
    <source>
        <dbReference type="ARBA" id="ARBA00004123"/>
    </source>
</evidence>
<evidence type="ECO:0000313" key="10">
    <source>
        <dbReference type="Proteomes" id="UP000095767"/>
    </source>
</evidence>
<dbReference type="AlphaFoldDB" id="A0A1E5VKM4"/>
<dbReference type="Pfam" id="PF02847">
    <property type="entry name" value="MA3"/>
    <property type="match status" value="1"/>
</dbReference>
<proteinExistence type="inferred from homology"/>
<dbReference type="SUPFAM" id="SSF48371">
    <property type="entry name" value="ARM repeat"/>
    <property type="match status" value="1"/>
</dbReference>
<keyword evidence="5" id="KW-0508">mRNA splicing</keyword>
<dbReference type="PROSITE" id="PS51366">
    <property type="entry name" value="MI"/>
    <property type="match status" value="1"/>
</dbReference>
<feature type="compositionally biased region" description="Basic residues" evidence="7">
    <location>
        <begin position="783"/>
        <end position="792"/>
    </location>
</feature>
<feature type="compositionally biased region" description="Low complexity" evidence="7">
    <location>
        <begin position="753"/>
        <end position="770"/>
    </location>
</feature>
<dbReference type="GO" id="GO:0071013">
    <property type="term" value="C:catalytic step 2 spliceosome"/>
    <property type="evidence" value="ECO:0007669"/>
    <property type="project" value="TreeGrafter"/>
</dbReference>
<evidence type="ECO:0000259" key="8">
    <source>
        <dbReference type="PROSITE" id="PS51366"/>
    </source>
</evidence>
<dbReference type="PANTHER" id="PTHR18034">
    <property type="entry name" value="CELL CYCLE CONTROL PROTEIN CWF22-RELATED"/>
    <property type="match status" value="1"/>
</dbReference>
<feature type="region of interest" description="Disordered" evidence="7">
    <location>
        <begin position="1"/>
        <end position="217"/>
    </location>
</feature>
<dbReference type="Gene3D" id="1.25.40.180">
    <property type="match status" value="1"/>
</dbReference>
<dbReference type="InterPro" id="IPR003891">
    <property type="entry name" value="Initiation_fac_eIF4g_MI"/>
</dbReference>
<dbReference type="OrthoDB" id="1924287at2759"/>
<keyword evidence="6" id="KW-0539">Nucleus</keyword>
<gene>
    <name evidence="9" type="ORF">BAE44_0013334</name>
</gene>
<feature type="domain" description="MI" evidence="8">
    <location>
        <begin position="542"/>
        <end position="658"/>
    </location>
</feature>
<feature type="compositionally biased region" description="Basic and acidic residues" evidence="7">
    <location>
        <begin position="173"/>
        <end position="202"/>
    </location>
</feature>
<comment type="similarity">
    <text evidence="2">Belongs to the CWC22 family.</text>
</comment>
<evidence type="ECO:0000256" key="2">
    <source>
        <dbReference type="ARBA" id="ARBA00006856"/>
    </source>
</evidence>
<evidence type="ECO:0000256" key="7">
    <source>
        <dbReference type="SAM" id="MobiDB-lite"/>
    </source>
</evidence>
<name>A0A1E5VKM4_9POAL</name>
<evidence type="ECO:0000256" key="3">
    <source>
        <dbReference type="ARBA" id="ARBA00022664"/>
    </source>
</evidence>
<dbReference type="PANTHER" id="PTHR18034:SF3">
    <property type="entry name" value="PRE-MRNA-SPLICING FACTOR CWC22 HOMOLOG"/>
    <property type="match status" value="1"/>
</dbReference>
<evidence type="ECO:0000256" key="4">
    <source>
        <dbReference type="ARBA" id="ARBA00022845"/>
    </source>
</evidence>
<evidence type="ECO:0000256" key="5">
    <source>
        <dbReference type="ARBA" id="ARBA00023187"/>
    </source>
</evidence>
<dbReference type="InterPro" id="IPR003890">
    <property type="entry name" value="MIF4G-like_typ-3"/>
</dbReference>
<evidence type="ECO:0000313" key="9">
    <source>
        <dbReference type="EMBL" id="OEL25649.1"/>
    </source>
</evidence>
<dbReference type="InterPro" id="IPR050781">
    <property type="entry name" value="CWC22_splicing_factor"/>
</dbReference>
<sequence>MAASASPAASPPRRRHSHRDDDSPRRRKRRASPSPPRSPSPGADADRRRRSRASPPDPDHRRGGPDAKPSQEKENGNAKLGRDEEGDDRLPRRARVSDGEEGGDRRRRRARVSDDEKEDGRRRRRARDSDEERDDRRGGKRDRERDSRRHRRRSPSSESGSSPDDRRRRRHRRDDGSRRRDDRRRRDDDRDERRRSPEKREPTPPLPPPPPLLPEMIPGRTGGIYIPPFRMAQMMRDLEDKASPEYQRLTWDALKKSINGLVNKVNATNIKNIVPELFAENLVRGRGLFCQSCIKSQMASPGFTDVFAALVSVVNTKFPEIGRLLLVRVVLQLKRAYKRNDKPQLLAATKFIAHLVNQVVAHELVALELLTVLLENPTDDSVEVAVGFVKECGAMLQDLSPQGLHAIFERFRGILHEGEIDKRVQFLIEGLFAIRKAKFQGFPAIRPELDLVEQEDQFTHEISLEDDLDPETNLNVFRANPNFVDDEKAYENLKRSILGAESSEDEEGSDAASDDEDEEESDEEEDEEQMEIRDRTETNLVNLRRTIYLTIMSSVDFEEAGHKLMKIKLEPGQEMELCIMLLECCSQERTYLRYYGLLGQRFCMINKVYQENFEKCFVQQYSMIHRLETNKLRNVAKFFAHLLGTDALPWHVLAYIRLTEEDTTSSSRIFIKILFQELSEHLGIRLLNERLNDPNMQASFESIFPKDHPKNTRFSINFFTSIGLGGITESLREYLKNMPRLIMQQQKLESSESESSGSESGSESSGSGSESESESSSDESDRRRSKKRRKRT</sequence>
<comment type="caution">
    <text evidence="9">The sequence shown here is derived from an EMBL/GenBank/DDBJ whole genome shotgun (WGS) entry which is preliminary data.</text>
</comment>
<protein>
    <submittedName>
        <fullName evidence="9">Pre-mRNA-splicing factor cwc22</fullName>
    </submittedName>
</protein>
<dbReference type="GO" id="GO:0003723">
    <property type="term" value="F:RNA binding"/>
    <property type="evidence" value="ECO:0007669"/>
    <property type="project" value="InterPro"/>
</dbReference>
<dbReference type="STRING" id="888268.A0A1E5VKM4"/>
<dbReference type="GO" id="GO:0000398">
    <property type="term" value="P:mRNA splicing, via spliceosome"/>
    <property type="evidence" value="ECO:0007669"/>
    <property type="project" value="TreeGrafter"/>
</dbReference>
<dbReference type="SMART" id="SM00543">
    <property type="entry name" value="MIF4G"/>
    <property type="match status" value="1"/>
</dbReference>
<dbReference type="FunFam" id="1.25.40.180:FF:000004">
    <property type="entry name" value="pre-mRNA-splicing factor CWC22 homolog"/>
    <property type="match status" value="1"/>
</dbReference>
<feature type="compositionally biased region" description="Basic and acidic residues" evidence="7">
    <location>
        <begin position="57"/>
        <end position="104"/>
    </location>
</feature>
<accession>A0A1E5VKM4</accession>
<feature type="compositionally biased region" description="Pro residues" evidence="7">
    <location>
        <begin position="203"/>
        <end position="213"/>
    </location>
</feature>
<dbReference type="InterPro" id="IPR016024">
    <property type="entry name" value="ARM-type_fold"/>
</dbReference>
<feature type="region of interest" description="Disordered" evidence="7">
    <location>
        <begin position="745"/>
        <end position="792"/>
    </location>
</feature>
<feature type="compositionally biased region" description="Basic and acidic residues" evidence="7">
    <location>
        <begin position="111"/>
        <end position="147"/>
    </location>
</feature>